<evidence type="ECO:0000256" key="1">
    <source>
        <dbReference type="ARBA" id="ARBA00004609"/>
    </source>
</evidence>
<sequence length="238" mass="26397">LITIGITTHFLSYHLSIYSIHSSRLHVTTIIIHPTSEREPYTTNMSSFLRIFFFIFLATATSVQSARQFHVGDHLGWRQPDQNNADFYTKWAQTNRFQIGDSLVFEYENDSVLSVEKEDYFNCDTSKPITTFTNGKSTLNLDRSGPFYFISGTDDHCNNGQKLLVEVMAPHTIPASPPTPTTIAVPPEGSSSPMMAPSNAPYSSDTLDQATSSSSMVVVASCFMSTLVTFVIVIMLGL</sequence>
<keyword evidence="11" id="KW-1133">Transmembrane helix</keyword>
<protein>
    <recommendedName>
        <fullName evidence="12">Phytocyanin domain-containing protein</fullName>
    </recommendedName>
</protein>
<keyword evidence="7" id="KW-0325">Glycoprotein</keyword>
<dbReference type="AlphaFoldDB" id="A0A9D5ANP3"/>
<evidence type="ECO:0000256" key="5">
    <source>
        <dbReference type="ARBA" id="ARBA00023136"/>
    </source>
</evidence>
<reference evidence="13 14" key="1">
    <citation type="journal article" date="2022" name="Nat. Genet.">
        <title>Improved pea reference genome and pan-genome highlight genomic features and evolutionary characteristics.</title>
        <authorList>
            <person name="Yang T."/>
            <person name="Liu R."/>
            <person name="Luo Y."/>
            <person name="Hu S."/>
            <person name="Wang D."/>
            <person name="Wang C."/>
            <person name="Pandey M.K."/>
            <person name="Ge S."/>
            <person name="Xu Q."/>
            <person name="Li N."/>
            <person name="Li G."/>
            <person name="Huang Y."/>
            <person name="Saxena R.K."/>
            <person name="Ji Y."/>
            <person name="Li M."/>
            <person name="Yan X."/>
            <person name="He Y."/>
            <person name="Liu Y."/>
            <person name="Wang X."/>
            <person name="Xiang C."/>
            <person name="Varshney R.K."/>
            <person name="Ding H."/>
            <person name="Gao S."/>
            <person name="Zong X."/>
        </authorList>
    </citation>
    <scope>NUCLEOTIDE SEQUENCE [LARGE SCALE GENOMIC DNA]</scope>
    <source>
        <strain evidence="13 14">cv. Zhongwan 6</strain>
    </source>
</reference>
<keyword evidence="4" id="KW-0732">Signal</keyword>
<evidence type="ECO:0000256" key="3">
    <source>
        <dbReference type="ARBA" id="ARBA00022622"/>
    </source>
</evidence>
<dbReference type="FunFam" id="2.60.40.420:FF:000010">
    <property type="entry name" value="Early nodulin-like protein 1"/>
    <property type="match status" value="1"/>
</dbReference>
<dbReference type="CDD" id="cd11019">
    <property type="entry name" value="OsENODL1_like"/>
    <property type="match status" value="1"/>
</dbReference>
<feature type="region of interest" description="Disordered" evidence="10">
    <location>
        <begin position="175"/>
        <end position="206"/>
    </location>
</feature>
<dbReference type="GO" id="GO:0009055">
    <property type="term" value="F:electron transfer activity"/>
    <property type="evidence" value="ECO:0007669"/>
    <property type="project" value="InterPro"/>
</dbReference>
<accession>A0A9D5ANP3</accession>
<dbReference type="Proteomes" id="UP001058974">
    <property type="component" value="Chromosome 5"/>
</dbReference>
<dbReference type="InterPro" id="IPR003245">
    <property type="entry name" value="Phytocyanin_dom"/>
</dbReference>
<dbReference type="Gramene" id="Psat05G0816600-T1">
    <property type="protein sequence ID" value="KAI5413916.1"/>
    <property type="gene ID" value="KIW84_058166"/>
</dbReference>
<dbReference type="InterPro" id="IPR008972">
    <property type="entry name" value="Cupredoxin"/>
</dbReference>
<evidence type="ECO:0000256" key="7">
    <source>
        <dbReference type="ARBA" id="ARBA00023180"/>
    </source>
</evidence>
<dbReference type="EMBL" id="JAMSHJ010000005">
    <property type="protein sequence ID" value="KAI5413916.1"/>
    <property type="molecule type" value="Genomic_DNA"/>
</dbReference>
<comment type="subcellular location">
    <subcellularLocation>
        <location evidence="1">Cell membrane</location>
        <topology evidence="1">Lipid-anchor</topology>
        <topology evidence="1">GPI-anchor</topology>
    </subcellularLocation>
</comment>
<dbReference type="PANTHER" id="PTHR33021">
    <property type="entry name" value="BLUE COPPER PROTEIN"/>
    <property type="match status" value="1"/>
</dbReference>
<evidence type="ECO:0000313" key="13">
    <source>
        <dbReference type="EMBL" id="KAI5413916.1"/>
    </source>
</evidence>
<evidence type="ECO:0000256" key="11">
    <source>
        <dbReference type="SAM" id="Phobius"/>
    </source>
</evidence>
<evidence type="ECO:0000256" key="9">
    <source>
        <dbReference type="ARBA" id="ARBA00035011"/>
    </source>
</evidence>
<gene>
    <name evidence="13" type="ORF">KIW84_058166</name>
</gene>
<dbReference type="GO" id="GO:0098552">
    <property type="term" value="C:side of membrane"/>
    <property type="evidence" value="ECO:0007669"/>
    <property type="project" value="UniProtKB-KW"/>
</dbReference>
<evidence type="ECO:0000256" key="8">
    <source>
        <dbReference type="ARBA" id="ARBA00023288"/>
    </source>
</evidence>
<dbReference type="Pfam" id="PF02298">
    <property type="entry name" value="Cu_bind_like"/>
    <property type="match status" value="1"/>
</dbReference>
<evidence type="ECO:0000256" key="2">
    <source>
        <dbReference type="ARBA" id="ARBA00022475"/>
    </source>
</evidence>
<dbReference type="SUPFAM" id="SSF49503">
    <property type="entry name" value="Cupredoxins"/>
    <property type="match status" value="1"/>
</dbReference>
<evidence type="ECO:0000313" key="14">
    <source>
        <dbReference type="Proteomes" id="UP001058974"/>
    </source>
</evidence>
<dbReference type="GO" id="GO:0005886">
    <property type="term" value="C:plasma membrane"/>
    <property type="evidence" value="ECO:0007669"/>
    <property type="project" value="UniProtKB-SubCell"/>
</dbReference>
<feature type="transmembrane region" description="Helical" evidence="11">
    <location>
        <begin position="216"/>
        <end position="236"/>
    </location>
</feature>
<organism evidence="13 14">
    <name type="scientific">Pisum sativum</name>
    <name type="common">Garden pea</name>
    <name type="synonym">Lathyrus oleraceus</name>
    <dbReference type="NCBI Taxonomy" id="3888"/>
    <lineage>
        <taxon>Eukaryota</taxon>
        <taxon>Viridiplantae</taxon>
        <taxon>Streptophyta</taxon>
        <taxon>Embryophyta</taxon>
        <taxon>Tracheophyta</taxon>
        <taxon>Spermatophyta</taxon>
        <taxon>Magnoliopsida</taxon>
        <taxon>eudicotyledons</taxon>
        <taxon>Gunneridae</taxon>
        <taxon>Pentapetalae</taxon>
        <taxon>rosids</taxon>
        <taxon>fabids</taxon>
        <taxon>Fabales</taxon>
        <taxon>Fabaceae</taxon>
        <taxon>Papilionoideae</taxon>
        <taxon>50 kb inversion clade</taxon>
        <taxon>NPAAA clade</taxon>
        <taxon>Hologalegina</taxon>
        <taxon>IRL clade</taxon>
        <taxon>Fabeae</taxon>
        <taxon>Lathyrus</taxon>
    </lineage>
</organism>
<evidence type="ECO:0000259" key="12">
    <source>
        <dbReference type="PROSITE" id="PS51485"/>
    </source>
</evidence>
<dbReference type="InterPro" id="IPR041846">
    <property type="entry name" value="ENL_dom"/>
</dbReference>
<dbReference type="Gene3D" id="2.60.40.420">
    <property type="entry name" value="Cupredoxins - blue copper proteins"/>
    <property type="match status" value="1"/>
</dbReference>
<evidence type="ECO:0000256" key="4">
    <source>
        <dbReference type="ARBA" id="ARBA00022729"/>
    </source>
</evidence>
<keyword evidence="11" id="KW-0812">Transmembrane</keyword>
<comment type="similarity">
    <text evidence="9">Belongs to the early nodulin-like (ENODL) family.</text>
</comment>
<evidence type="ECO:0000256" key="10">
    <source>
        <dbReference type="SAM" id="MobiDB-lite"/>
    </source>
</evidence>
<dbReference type="PANTHER" id="PTHR33021:SF234">
    <property type="entry name" value="EARLY NODULIN-LIKE PROTEIN 7"/>
    <property type="match status" value="1"/>
</dbReference>
<comment type="caution">
    <text evidence="13">The sequence shown here is derived from an EMBL/GenBank/DDBJ whole genome shotgun (WGS) entry which is preliminary data.</text>
</comment>
<dbReference type="InterPro" id="IPR039391">
    <property type="entry name" value="Phytocyanin-like"/>
</dbReference>
<keyword evidence="2" id="KW-1003">Cell membrane</keyword>
<keyword evidence="14" id="KW-1185">Reference proteome</keyword>
<evidence type="ECO:0000256" key="6">
    <source>
        <dbReference type="ARBA" id="ARBA00023157"/>
    </source>
</evidence>
<feature type="compositionally biased region" description="Low complexity" evidence="10">
    <location>
        <begin position="181"/>
        <end position="204"/>
    </location>
</feature>
<feature type="domain" description="Phytocyanin" evidence="12">
    <location>
        <begin position="67"/>
        <end position="169"/>
    </location>
</feature>
<keyword evidence="6" id="KW-1015">Disulfide bond</keyword>
<name>A0A9D5ANP3_PEA</name>
<dbReference type="PROSITE" id="PS51485">
    <property type="entry name" value="PHYTOCYANIN"/>
    <property type="match status" value="1"/>
</dbReference>
<proteinExistence type="inferred from homology"/>
<keyword evidence="5 11" id="KW-0472">Membrane</keyword>
<keyword evidence="3" id="KW-0336">GPI-anchor</keyword>
<keyword evidence="8" id="KW-0449">Lipoprotein</keyword>
<feature type="non-terminal residue" evidence="13">
    <location>
        <position position="238"/>
    </location>
</feature>